<proteinExistence type="predicted"/>
<organism evidence="4 5">
    <name type="scientific">Curtobacterium poinsettiae</name>
    <dbReference type="NCBI Taxonomy" id="159612"/>
    <lineage>
        <taxon>Bacteria</taxon>
        <taxon>Bacillati</taxon>
        <taxon>Actinomycetota</taxon>
        <taxon>Actinomycetes</taxon>
        <taxon>Micrococcales</taxon>
        <taxon>Microbacteriaceae</taxon>
        <taxon>Curtobacterium</taxon>
    </lineage>
</organism>
<dbReference type="InterPro" id="IPR036514">
    <property type="entry name" value="SGNH_hydro_sf"/>
</dbReference>
<dbReference type="KEGG" id="cpoi:OE229_15690"/>
<dbReference type="EMBL" id="CP106879">
    <property type="protein sequence ID" value="UYC80538.1"/>
    <property type="molecule type" value="Genomic_DNA"/>
</dbReference>
<accession>A0A9Q9P804</accession>
<dbReference type="GO" id="GO:0004806">
    <property type="term" value="F:triacylglycerol lipase activity"/>
    <property type="evidence" value="ECO:0007669"/>
    <property type="project" value="TreeGrafter"/>
</dbReference>
<dbReference type="PANTHER" id="PTHR37981:SF1">
    <property type="entry name" value="SGNH HYDROLASE-TYPE ESTERASE DOMAIN-CONTAINING PROTEIN"/>
    <property type="match status" value="1"/>
</dbReference>
<dbReference type="Gene3D" id="3.40.50.1110">
    <property type="entry name" value="SGNH hydrolase"/>
    <property type="match status" value="1"/>
</dbReference>
<evidence type="ECO:0000313" key="4">
    <source>
        <dbReference type="EMBL" id="UYC80538.1"/>
    </source>
</evidence>
<name>A0A9Q9P804_9MICO</name>
<keyword evidence="2" id="KW-0732">Signal</keyword>
<dbReference type="PANTHER" id="PTHR37981">
    <property type="entry name" value="LIPASE 2"/>
    <property type="match status" value="1"/>
</dbReference>
<dbReference type="CDD" id="cd01823">
    <property type="entry name" value="SEST_like"/>
    <property type="match status" value="1"/>
</dbReference>
<sequence length="368" mass="37816">MRHAPRLRRTGALLITSGVLTVASLAVGTAGPVSAATTDGAAPVGSAIAVSSSPGGTDYVALGDSYAAGFGVAPYSATPAVGCLQSTTDYPHQVAASLGLRLDDRTCTGATTDNITRLPQSTGAGRGTAPVQADALSKDTDLVTVSIGGNDLGYTDLIANCLALTKDGPVFSEIHGKTYDRCKDYYAPVVHGVERDRLAARIRTVVAPRLASTFRVIAQRAPRAKVFVVGYPMIAPSSARSPKGCFSSLLGDSGLEPPFPQNAFPFTATDTAYFHRTQNALDGAVKAAAKARGFTYVSTLRGSAAHTPCAASGSAWISGLTLTDHGTAADSAPLSGTKYRILFGALHPNAAGIAYLRDQTKAAIVGSR</sequence>
<keyword evidence="1" id="KW-1015">Disulfide bond</keyword>
<dbReference type="RefSeq" id="WP_262138785.1">
    <property type="nucleotide sequence ID" value="NZ_CP106879.1"/>
</dbReference>
<gene>
    <name evidence="4" type="ORF">OE229_15690</name>
</gene>
<feature type="chain" id="PRO_5040466378" evidence="2">
    <location>
        <begin position="36"/>
        <end position="368"/>
    </location>
</feature>
<dbReference type="InterPro" id="IPR037460">
    <property type="entry name" value="SEST-like"/>
</dbReference>
<reference evidence="4" key="1">
    <citation type="submission" date="2022-09" db="EMBL/GenBank/DDBJ databases">
        <title>Taxonomy of Curtobacterium flaccumfaciens.</title>
        <authorList>
            <person name="Osdaghi E."/>
            <person name="Taghavi S.M."/>
            <person name="Hamidizade M."/>
            <person name="Abachi H."/>
            <person name="Fazliarab A."/>
            <person name="Baeyen S."/>
            <person name="Portier P."/>
            <person name="Van Vaerenbergh J."/>
            <person name="Jacques M.-A."/>
        </authorList>
    </citation>
    <scope>NUCLEOTIDE SEQUENCE</scope>
    <source>
        <strain evidence="4">AGQB46</strain>
    </source>
</reference>
<feature type="disulfide bond" evidence="1">
    <location>
        <begin position="161"/>
        <end position="182"/>
    </location>
</feature>
<feature type="disulfide bond" evidence="1">
    <location>
        <begin position="83"/>
        <end position="107"/>
    </location>
</feature>
<dbReference type="Proteomes" id="UP001062223">
    <property type="component" value="Chromosome"/>
</dbReference>
<evidence type="ECO:0000256" key="1">
    <source>
        <dbReference type="PIRSR" id="PIRSR637460-2"/>
    </source>
</evidence>
<dbReference type="GO" id="GO:0019433">
    <property type="term" value="P:triglyceride catabolic process"/>
    <property type="evidence" value="ECO:0007669"/>
    <property type="project" value="TreeGrafter"/>
</dbReference>
<evidence type="ECO:0000313" key="5">
    <source>
        <dbReference type="Proteomes" id="UP001062223"/>
    </source>
</evidence>
<keyword evidence="4" id="KW-0378">Hydrolase</keyword>
<feature type="signal peptide" evidence="2">
    <location>
        <begin position="1"/>
        <end position="35"/>
    </location>
</feature>
<evidence type="ECO:0000256" key="2">
    <source>
        <dbReference type="SAM" id="SignalP"/>
    </source>
</evidence>
<evidence type="ECO:0000259" key="3">
    <source>
        <dbReference type="Pfam" id="PF13472"/>
    </source>
</evidence>
<dbReference type="SUPFAM" id="SSF52266">
    <property type="entry name" value="SGNH hydrolase"/>
    <property type="match status" value="1"/>
</dbReference>
<dbReference type="InterPro" id="IPR013830">
    <property type="entry name" value="SGNH_hydro"/>
</dbReference>
<dbReference type="AlphaFoldDB" id="A0A9Q9P804"/>
<feature type="domain" description="SGNH hydrolase-type esterase" evidence="3">
    <location>
        <begin position="61"/>
        <end position="352"/>
    </location>
</feature>
<dbReference type="Pfam" id="PF13472">
    <property type="entry name" value="Lipase_GDSL_2"/>
    <property type="match status" value="1"/>
</dbReference>
<protein>
    <submittedName>
        <fullName evidence="4">SGNH/GDSL hydrolase family protein</fullName>
    </submittedName>
</protein>